<reference evidence="2" key="1">
    <citation type="journal article" date="2019" name="Int. J. Syst. Evol. Microbiol.">
        <title>The Global Catalogue of Microorganisms (GCM) 10K type strain sequencing project: providing services to taxonomists for standard genome sequencing and annotation.</title>
        <authorList>
            <consortium name="The Broad Institute Genomics Platform"/>
            <consortium name="The Broad Institute Genome Sequencing Center for Infectious Disease"/>
            <person name="Wu L."/>
            <person name="Ma J."/>
        </authorList>
    </citation>
    <scope>NUCLEOTIDE SEQUENCE [LARGE SCALE GENOMIC DNA]</scope>
    <source>
        <strain evidence="2">JCM 16112</strain>
    </source>
</reference>
<dbReference type="Proteomes" id="UP001500469">
    <property type="component" value="Unassembled WGS sequence"/>
</dbReference>
<keyword evidence="2" id="KW-1185">Reference proteome</keyword>
<protein>
    <recommendedName>
        <fullName evidence="3">Lipoprotein</fullName>
    </recommendedName>
</protein>
<dbReference type="EMBL" id="BAAAFI010000047">
    <property type="protein sequence ID" value="GAA0880829.1"/>
    <property type="molecule type" value="Genomic_DNA"/>
</dbReference>
<dbReference type="RefSeq" id="WP_343854389.1">
    <property type="nucleotide sequence ID" value="NZ_BAAAFI010000047.1"/>
</dbReference>
<name>A0ABP3YIP6_9BACT</name>
<sequence>MNTYPPIFAGGLILSLFIFSFSCSPKGNHANEQYIDSVAMETTIGTGRHFLWGDFLHGSNAVRVELDSARNFDWGTFRQKFHYSDDSSDTVSEEMAVGPWVNWNEFAYRRVYRYVNDELWIQTFYRPQDSVQTGQSQEKVLIDSQDPDYMQLGPLWAEMQTRGTYLQDSLR</sequence>
<evidence type="ECO:0000313" key="2">
    <source>
        <dbReference type="Proteomes" id="UP001500469"/>
    </source>
</evidence>
<gene>
    <name evidence="1" type="ORF">GCM10009119_37990</name>
</gene>
<evidence type="ECO:0000313" key="1">
    <source>
        <dbReference type="EMBL" id="GAA0880829.1"/>
    </source>
</evidence>
<organism evidence="1 2">
    <name type="scientific">Algoriphagus jejuensis</name>
    <dbReference type="NCBI Taxonomy" id="419934"/>
    <lineage>
        <taxon>Bacteria</taxon>
        <taxon>Pseudomonadati</taxon>
        <taxon>Bacteroidota</taxon>
        <taxon>Cytophagia</taxon>
        <taxon>Cytophagales</taxon>
        <taxon>Cyclobacteriaceae</taxon>
        <taxon>Algoriphagus</taxon>
    </lineage>
</organism>
<accession>A0ABP3YIP6</accession>
<comment type="caution">
    <text evidence="1">The sequence shown here is derived from an EMBL/GenBank/DDBJ whole genome shotgun (WGS) entry which is preliminary data.</text>
</comment>
<evidence type="ECO:0008006" key="3">
    <source>
        <dbReference type="Google" id="ProtNLM"/>
    </source>
</evidence>
<proteinExistence type="predicted"/>